<protein>
    <recommendedName>
        <fullName evidence="5">ABC transmembrane type-1 domain-containing protein</fullName>
    </recommendedName>
</protein>
<proteinExistence type="predicted"/>
<comment type="caution">
    <text evidence="3">The sequence shown here is derived from an EMBL/GenBank/DDBJ whole genome shotgun (WGS) entry which is preliminary data.</text>
</comment>
<evidence type="ECO:0000313" key="3">
    <source>
        <dbReference type="EMBL" id="CAK0868641.1"/>
    </source>
</evidence>
<feature type="region of interest" description="Disordered" evidence="1">
    <location>
        <begin position="1"/>
        <end position="91"/>
    </location>
</feature>
<keyword evidence="2" id="KW-0812">Transmembrane</keyword>
<feature type="compositionally biased region" description="Polar residues" evidence="1">
    <location>
        <begin position="39"/>
        <end position="53"/>
    </location>
</feature>
<keyword evidence="4" id="KW-1185">Reference proteome</keyword>
<accession>A0ABN9V7C4</accession>
<gene>
    <name evidence="3" type="ORF">PCOR1329_LOCUS55229</name>
</gene>
<dbReference type="EMBL" id="CAUYUJ010016767">
    <property type="protein sequence ID" value="CAK0868641.1"/>
    <property type="molecule type" value="Genomic_DNA"/>
</dbReference>
<name>A0ABN9V7C4_9DINO</name>
<feature type="transmembrane region" description="Helical" evidence="2">
    <location>
        <begin position="336"/>
        <end position="359"/>
    </location>
</feature>
<sequence>MTEIGTGSASPGSVRRRSTTGELDRRHGTVFQLQLHDSPVTTRSFAEQVSSSDGSDDEFQLQLHDSPVTTRSFAEQVSSSDGSDDDRSSQDHAENIATINGFDVFDAFEVKKLTEFNTSTRFSNYGRVMVVALSSMFSASFLIHGLLVPEGWNPRYFALPEYEDKPKFLEWLEDGAAGCIYFALGVILPMLTRHRHVQLERTLSVAHRYEVDLNPGNANMFLAYVLWPVTFVLGMLAPVLIWLPRLYGNDIEKKIHIRFWTEVSIFTWSINMLFIGPSRVEEIGTRAIEGIIDGVVKEMDNMRTENICWERVLSKLKATDYLLADTFQWSCLGKLIVVRVSMLFFLAAGFGSVGIVHNSKTTRKGAILCGLMSAICGCAILARLAFVSQKCRNTRPGSRHLAAVLIQKMVAHKFDEEKKKDEEQKKKDEEHWDAFRQLSLYIRERTLGVELLGTRITPEMVGNVALRTCFYLPAGVTVVEGVWNKGKIDA</sequence>
<evidence type="ECO:0000256" key="1">
    <source>
        <dbReference type="SAM" id="MobiDB-lite"/>
    </source>
</evidence>
<dbReference type="Proteomes" id="UP001189429">
    <property type="component" value="Unassembled WGS sequence"/>
</dbReference>
<keyword evidence="2" id="KW-0472">Membrane</keyword>
<feature type="transmembrane region" description="Helical" evidence="2">
    <location>
        <begin position="128"/>
        <end position="148"/>
    </location>
</feature>
<evidence type="ECO:0008006" key="5">
    <source>
        <dbReference type="Google" id="ProtNLM"/>
    </source>
</evidence>
<evidence type="ECO:0000256" key="2">
    <source>
        <dbReference type="SAM" id="Phobius"/>
    </source>
</evidence>
<reference evidence="3" key="1">
    <citation type="submission" date="2023-10" db="EMBL/GenBank/DDBJ databases">
        <authorList>
            <person name="Chen Y."/>
            <person name="Shah S."/>
            <person name="Dougan E. K."/>
            <person name="Thang M."/>
            <person name="Chan C."/>
        </authorList>
    </citation>
    <scope>NUCLEOTIDE SEQUENCE [LARGE SCALE GENOMIC DNA]</scope>
</reference>
<feature type="transmembrane region" description="Helical" evidence="2">
    <location>
        <begin position="221"/>
        <end position="243"/>
    </location>
</feature>
<feature type="compositionally biased region" description="Polar residues" evidence="1">
    <location>
        <begin position="1"/>
        <end position="11"/>
    </location>
</feature>
<organism evidence="3 4">
    <name type="scientific">Prorocentrum cordatum</name>
    <dbReference type="NCBI Taxonomy" id="2364126"/>
    <lineage>
        <taxon>Eukaryota</taxon>
        <taxon>Sar</taxon>
        <taxon>Alveolata</taxon>
        <taxon>Dinophyceae</taxon>
        <taxon>Prorocentrales</taxon>
        <taxon>Prorocentraceae</taxon>
        <taxon>Prorocentrum</taxon>
    </lineage>
</organism>
<evidence type="ECO:0000313" key="4">
    <source>
        <dbReference type="Proteomes" id="UP001189429"/>
    </source>
</evidence>
<feature type="compositionally biased region" description="Polar residues" evidence="1">
    <location>
        <begin position="67"/>
        <end position="77"/>
    </location>
</feature>
<feature type="transmembrane region" description="Helical" evidence="2">
    <location>
        <begin position="365"/>
        <end position="386"/>
    </location>
</feature>
<keyword evidence="2" id="KW-1133">Transmembrane helix</keyword>